<dbReference type="RefSeq" id="WP_212813839.1">
    <property type="nucleotide sequence ID" value="NZ_AP024329.1"/>
</dbReference>
<keyword evidence="2" id="KW-0732">Signal</keyword>
<organism evidence="3 4">
    <name type="scientific">Erwinia rhapontici</name>
    <name type="common">Pectobacterium rhapontici</name>
    <dbReference type="NCBI Taxonomy" id="55212"/>
    <lineage>
        <taxon>Bacteria</taxon>
        <taxon>Pseudomonadati</taxon>
        <taxon>Pseudomonadota</taxon>
        <taxon>Gammaproteobacteria</taxon>
        <taxon>Enterobacterales</taxon>
        <taxon>Erwiniaceae</taxon>
        <taxon>Erwinia</taxon>
    </lineage>
</organism>
<name>A0ABN6DGQ6_ERWRD</name>
<evidence type="ECO:0000256" key="1">
    <source>
        <dbReference type="SAM" id="MobiDB-lite"/>
    </source>
</evidence>
<feature type="compositionally biased region" description="Gly residues" evidence="1">
    <location>
        <begin position="272"/>
        <end position="290"/>
    </location>
</feature>
<gene>
    <name evidence="3" type="ORF">ERHA53_11050</name>
</gene>
<feature type="region of interest" description="Disordered" evidence="1">
    <location>
        <begin position="271"/>
        <end position="321"/>
    </location>
</feature>
<protein>
    <submittedName>
        <fullName evidence="3">Uncharacterized protein</fullName>
    </submittedName>
</protein>
<feature type="signal peptide" evidence="2">
    <location>
        <begin position="1"/>
        <end position="21"/>
    </location>
</feature>
<accession>A0ABN6DGQ6</accession>
<feature type="region of interest" description="Disordered" evidence="1">
    <location>
        <begin position="49"/>
        <end position="68"/>
    </location>
</feature>
<keyword evidence="4" id="KW-1185">Reference proteome</keyword>
<evidence type="ECO:0000313" key="3">
    <source>
        <dbReference type="EMBL" id="BCQ33762.1"/>
    </source>
</evidence>
<sequence length="321" mass="34243">MKRTMIALTALALLSSFNTSAEDQSHAFNDAVSTLHQLQEQEKDNLAHYNETDSNDGTGRFNADGSFNDSLAMQGDKIRADRRAAQREVNGTTYRNQVQQQQTDAKAADLANTVAQSKERVNHDDRLLGAMARQPMATLTPSLAAIGPNQRKNSDMAVALADARQADADRRAKEAAAYNRNATADKLGQQMQQQKMVDHARIARDAAIANFDAQQAVRDQQAIKMSGMARQPMATLSPAVNIGVKTPVQSMPSVILNKPVSVSKITFATGKGNAGGQGGHASHGGSGNRGGDNAHSAAFGGHGYGHDNSRSEGFGGHSHFH</sequence>
<evidence type="ECO:0000313" key="4">
    <source>
        <dbReference type="Proteomes" id="UP000677515"/>
    </source>
</evidence>
<reference evidence="3 4" key="1">
    <citation type="submission" date="2021-01" db="EMBL/GenBank/DDBJ databases">
        <title>Complete genome sequence of Erwinia rhapontici MAFF 311153.</title>
        <authorList>
            <person name="Morohoshi T."/>
            <person name="Someya N."/>
        </authorList>
    </citation>
    <scope>NUCLEOTIDE SEQUENCE [LARGE SCALE GENOMIC DNA]</scope>
    <source>
        <strain evidence="3 4">MAFF 311153</strain>
    </source>
</reference>
<proteinExistence type="predicted"/>
<dbReference type="EMBL" id="AP024329">
    <property type="protein sequence ID" value="BCQ33762.1"/>
    <property type="molecule type" value="Genomic_DNA"/>
</dbReference>
<evidence type="ECO:0000256" key="2">
    <source>
        <dbReference type="SAM" id="SignalP"/>
    </source>
</evidence>
<dbReference type="Proteomes" id="UP000677515">
    <property type="component" value="Chromosome"/>
</dbReference>
<feature type="chain" id="PRO_5047120561" evidence="2">
    <location>
        <begin position="22"/>
        <end position="321"/>
    </location>
</feature>